<keyword evidence="2" id="KW-1185">Reference proteome</keyword>
<proteinExistence type="predicted"/>
<name>A0A3N4JAK0_9PEZI</name>
<dbReference type="Proteomes" id="UP000276215">
    <property type="component" value="Unassembled WGS sequence"/>
</dbReference>
<evidence type="ECO:0000313" key="1">
    <source>
        <dbReference type="EMBL" id="RPA93681.1"/>
    </source>
</evidence>
<gene>
    <name evidence="1" type="ORF">L873DRAFT_1815528</name>
</gene>
<dbReference type="EMBL" id="ML120448">
    <property type="protein sequence ID" value="RPA93681.1"/>
    <property type="molecule type" value="Genomic_DNA"/>
</dbReference>
<reference evidence="1 2" key="1">
    <citation type="journal article" date="2018" name="Nat. Ecol. Evol.">
        <title>Pezizomycetes genomes reveal the molecular basis of ectomycorrhizal truffle lifestyle.</title>
        <authorList>
            <person name="Murat C."/>
            <person name="Payen T."/>
            <person name="Noel B."/>
            <person name="Kuo A."/>
            <person name="Morin E."/>
            <person name="Chen J."/>
            <person name="Kohler A."/>
            <person name="Krizsan K."/>
            <person name="Balestrini R."/>
            <person name="Da Silva C."/>
            <person name="Montanini B."/>
            <person name="Hainaut M."/>
            <person name="Levati E."/>
            <person name="Barry K.W."/>
            <person name="Belfiori B."/>
            <person name="Cichocki N."/>
            <person name="Clum A."/>
            <person name="Dockter R.B."/>
            <person name="Fauchery L."/>
            <person name="Guy J."/>
            <person name="Iotti M."/>
            <person name="Le Tacon F."/>
            <person name="Lindquist E.A."/>
            <person name="Lipzen A."/>
            <person name="Malagnac F."/>
            <person name="Mello A."/>
            <person name="Molinier V."/>
            <person name="Miyauchi S."/>
            <person name="Poulain J."/>
            <person name="Riccioni C."/>
            <person name="Rubini A."/>
            <person name="Sitrit Y."/>
            <person name="Splivallo R."/>
            <person name="Traeger S."/>
            <person name="Wang M."/>
            <person name="Zifcakova L."/>
            <person name="Wipf D."/>
            <person name="Zambonelli A."/>
            <person name="Paolocci F."/>
            <person name="Nowrousian M."/>
            <person name="Ottonello S."/>
            <person name="Baldrian P."/>
            <person name="Spatafora J.W."/>
            <person name="Henrissat B."/>
            <person name="Nagy L.G."/>
            <person name="Aury J.M."/>
            <person name="Wincker P."/>
            <person name="Grigoriev I.V."/>
            <person name="Bonfante P."/>
            <person name="Martin F.M."/>
        </authorList>
    </citation>
    <scope>NUCLEOTIDE SEQUENCE [LARGE SCALE GENOMIC DNA]</scope>
    <source>
        <strain evidence="1 2">120613-1</strain>
    </source>
</reference>
<sequence length="116" mass="12871">MTSASTPSRCFAFANILPSGITLSSPIRTPSLFSASRMVMVEYEVGHSTFRFCWVELSPIVSQRTVFTRSKAVSCCLICRLSISVCRSHSPLSFAILRECRVEESVTNRVEATNKT</sequence>
<evidence type="ECO:0000313" key="2">
    <source>
        <dbReference type="Proteomes" id="UP000276215"/>
    </source>
</evidence>
<organism evidence="1 2">
    <name type="scientific">Choiromyces venosus 120613-1</name>
    <dbReference type="NCBI Taxonomy" id="1336337"/>
    <lineage>
        <taxon>Eukaryota</taxon>
        <taxon>Fungi</taxon>
        <taxon>Dikarya</taxon>
        <taxon>Ascomycota</taxon>
        <taxon>Pezizomycotina</taxon>
        <taxon>Pezizomycetes</taxon>
        <taxon>Pezizales</taxon>
        <taxon>Tuberaceae</taxon>
        <taxon>Choiromyces</taxon>
    </lineage>
</organism>
<accession>A0A3N4JAK0</accession>
<dbReference type="AlphaFoldDB" id="A0A3N4JAK0"/>
<protein>
    <submittedName>
        <fullName evidence="1">Uncharacterized protein</fullName>
    </submittedName>
</protein>